<dbReference type="Pfam" id="PF00459">
    <property type="entry name" value="Inositol_P"/>
    <property type="match status" value="1"/>
</dbReference>
<dbReference type="GO" id="GO:0007165">
    <property type="term" value="P:signal transduction"/>
    <property type="evidence" value="ECO:0007669"/>
    <property type="project" value="TreeGrafter"/>
</dbReference>
<evidence type="ECO:0000313" key="5">
    <source>
        <dbReference type="EMBL" id="NYG38595.1"/>
    </source>
</evidence>
<dbReference type="EMBL" id="JACBZX010000001">
    <property type="protein sequence ID" value="NYG38595.1"/>
    <property type="molecule type" value="Genomic_DNA"/>
</dbReference>
<dbReference type="SUPFAM" id="SSF56655">
    <property type="entry name" value="Carbohydrate phosphatase"/>
    <property type="match status" value="1"/>
</dbReference>
<evidence type="ECO:0000256" key="4">
    <source>
        <dbReference type="PIRSR" id="PIRSR600760-2"/>
    </source>
</evidence>
<keyword evidence="1 4" id="KW-0479">Metal-binding</keyword>
<dbReference type="Gene3D" id="3.30.540.10">
    <property type="entry name" value="Fructose-1,6-Bisphosphatase, subunit A, domain 1"/>
    <property type="match status" value="1"/>
</dbReference>
<feature type="binding site" evidence="4">
    <location>
        <position position="99"/>
    </location>
    <ligand>
        <name>Mg(2+)</name>
        <dbReference type="ChEBI" id="CHEBI:18420"/>
        <label>1</label>
        <note>catalytic</note>
    </ligand>
</feature>
<comment type="caution">
    <text evidence="5">The sequence shown here is derived from an EMBL/GenBank/DDBJ whole genome shotgun (WGS) entry which is preliminary data.</text>
</comment>
<dbReference type="GO" id="GO:0006020">
    <property type="term" value="P:inositol metabolic process"/>
    <property type="evidence" value="ECO:0007669"/>
    <property type="project" value="TreeGrafter"/>
</dbReference>
<organism evidence="5 6">
    <name type="scientific">Janibacter alkaliphilus</name>
    <dbReference type="NCBI Taxonomy" id="1069963"/>
    <lineage>
        <taxon>Bacteria</taxon>
        <taxon>Bacillati</taxon>
        <taxon>Actinomycetota</taxon>
        <taxon>Actinomycetes</taxon>
        <taxon>Micrococcales</taxon>
        <taxon>Intrasporangiaceae</taxon>
        <taxon>Janibacter</taxon>
    </lineage>
</organism>
<evidence type="ECO:0000256" key="3">
    <source>
        <dbReference type="ARBA" id="ARBA00022842"/>
    </source>
</evidence>
<proteinExistence type="predicted"/>
<dbReference type="InterPro" id="IPR020583">
    <property type="entry name" value="Inositol_monoP_metal-BS"/>
</dbReference>
<sequence>MSDAPTLTPDLTDPALNDAELATRLVRRAGALAARMRAEGLTADTKTSITDVVTAADHAAEELVTGALLAARPDDGILGEEGARHTSRSGRTWVIDPVDGTYNFLSGLPTWCSALALAVDGETALGAVHQPSIDETWVGGVGHPTTFDGRALEPLADLPLSEVALATYLHPASMDRTGVRERWLRVVEGAATVRMLGSGSCELAAVAAGRLGAWAQESVAEWDWRPGAALVRAAGGEALQVEAAGTTWSVAGRPSAVAEIVARLGA</sequence>
<feature type="binding site" evidence="4">
    <location>
        <position position="96"/>
    </location>
    <ligand>
        <name>Mg(2+)</name>
        <dbReference type="ChEBI" id="CHEBI:18420"/>
        <label>1</label>
        <note>catalytic</note>
    </ligand>
</feature>
<evidence type="ECO:0000313" key="6">
    <source>
        <dbReference type="Proteomes" id="UP000592181"/>
    </source>
</evidence>
<feature type="binding site" evidence="4">
    <location>
        <position position="80"/>
    </location>
    <ligand>
        <name>Mg(2+)</name>
        <dbReference type="ChEBI" id="CHEBI:18420"/>
        <label>1</label>
        <note>catalytic</note>
    </ligand>
</feature>
<gene>
    <name evidence="5" type="ORF">BJY28_003064</name>
</gene>
<comment type="cofactor">
    <cofactor evidence="4">
        <name>Mg(2+)</name>
        <dbReference type="ChEBI" id="CHEBI:18420"/>
    </cofactor>
</comment>
<evidence type="ECO:0000256" key="2">
    <source>
        <dbReference type="ARBA" id="ARBA00022801"/>
    </source>
</evidence>
<dbReference type="PROSITE" id="PS00629">
    <property type="entry name" value="IMP_1"/>
    <property type="match status" value="1"/>
</dbReference>
<dbReference type="AlphaFoldDB" id="A0A852XJ52"/>
<dbReference type="InterPro" id="IPR000760">
    <property type="entry name" value="Inositol_monophosphatase-like"/>
</dbReference>
<dbReference type="GO" id="GO:0046872">
    <property type="term" value="F:metal ion binding"/>
    <property type="evidence" value="ECO:0007669"/>
    <property type="project" value="UniProtKB-KW"/>
</dbReference>
<dbReference type="GO" id="GO:0008934">
    <property type="term" value="F:inositol monophosphate 1-phosphatase activity"/>
    <property type="evidence" value="ECO:0007669"/>
    <property type="project" value="TreeGrafter"/>
</dbReference>
<dbReference type="PANTHER" id="PTHR20854">
    <property type="entry name" value="INOSITOL MONOPHOSPHATASE"/>
    <property type="match status" value="1"/>
</dbReference>
<dbReference type="Proteomes" id="UP000592181">
    <property type="component" value="Unassembled WGS sequence"/>
</dbReference>
<evidence type="ECO:0000256" key="1">
    <source>
        <dbReference type="ARBA" id="ARBA00022723"/>
    </source>
</evidence>
<keyword evidence="6" id="KW-1185">Reference proteome</keyword>
<dbReference type="CDD" id="cd01637">
    <property type="entry name" value="IMPase_like"/>
    <property type="match status" value="1"/>
</dbReference>
<name>A0A852XJ52_9MICO</name>
<keyword evidence="3 4" id="KW-0460">Magnesium</keyword>
<protein>
    <submittedName>
        <fullName evidence="5">Fructose-1,6-bisphosphatase/inositol monophosphatase family enzyme</fullName>
    </submittedName>
</protein>
<reference evidence="5 6" key="1">
    <citation type="submission" date="2020-07" db="EMBL/GenBank/DDBJ databases">
        <title>Sequencing the genomes of 1000 actinobacteria strains.</title>
        <authorList>
            <person name="Klenk H.-P."/>
        </authorList>
    </citation>
    <scope>NUCLEOTIDE SEQUENCE [LARGE SCALE GENOMIC DNA]</scope>
    <source>
        <strain evidence="5 6">DSM 24723</strain>
    </source>
</reference>
<dbReference type="RefSeq" id="WP_179463764.1">
    <property type="nucleotide sequence ID" value="NZ_JACBZX010000001.1"/>
</dbReference>
<feature type="binding site" evidence="4">
    <location>
        <position position="223"/>
    </location>
    <ligand>
        <name>Mg(2+)</name>
        <dbReference type="ChEBI" id="CHEBI:18420"/>
        <label>1</label>
        <note>catalytic</note>
    </ligand>
</feature>
<dbReference type="PRINTS" id="PR00377">
    <property type="entry name" value="IMPHPHTASES"/>
</dbReference>
<keyword evidence="2" id="KW-0378">Hydrolase</keyword>
<dbReference type="Gene3D" id="3.40.190.80">
    <property type="match status" value="1"/>
</dbReference>
<dbReference type="PANTHER" id="PTHR20854:SF4">
    <property type="entry name" value="INOSITOL-1-MONOPHOSPHATASE-RELATED"/>
    <property type="match status" value="1"/>
</dbReference>
<accession>A0A852XJ52</accession>